<sequence>VFKMAAAPSSWSWFLPLAAGVSLFKCLFINSYHSTDFEVHRNWLAITHSLPVSRWYHENTSEWTLDYPPLFAWFEFGLSQAAQHFDRNMLLVENLNYASPSTVLFQRLSVIVTDSVFILAVRE</sequence>
<dbReference type="PANTHER" id="PTHR12413:SF2">
    <property type="entry name" value="DOLICHYL PYROPHOSPHATE GLC1MAN9GLCNAC2 ALPHA-1,3-GLUCOSYLTRANSFERASE-RELATED"/>
    <property type="match status" value="1"/>
</dbReference>
<evidence type="ECO:0000256" key="7">
    <source>
        <dbReference type="ARBA" id="ARBA00022824"/>
    </source>
</evidence>
<reference evidence="11" key="1">
    <citation type="submission" date="2025-08" db="UniProtKB">
        <authorList>
            <consortium name="Ensembl"/>
        </authorList>
    </citation>
    <scope>IDENTIFICATION</scope>
</reference>
<keyword evidence="12" id="KW-1185">Reference proteome</keyword>
<dbReference type="GO" id="GO:0042283">
    <property type="term" value="F:dolichyl pyrophosphate Glc1Man9GlcNAc2 alpha-1,3-glucosyltransferase activity"/>
    <property type="evidence" value="ECO:0007669"/>
    <property type="project" value="TreeGrafter"/>
</dbReference>
<dbReference type="GO" id="GO:0006487">
    <property type="term" value="P:protein N-linked glycosylation"/>
    <property type="evidence" value="ECO:0007669"/>
    <property type="project" value="TreeGrafter"/>
</dbReference>
<organism evidence="11 12">
    <name type="scientific">Kryptolebias marmoratus</name>
    <name type="common">Mangrove killifish</name>
    <name type="synonym">Rivulus marmoratus</name>
    <dbReference type="NCBI Taxonomy" id="37003"/>
    <lineage>
        <taxon>Eukaryota</taxon>
        <taxon>Metazoa</taxon>
        <taxon>Chordata</taxon>
        <taxon>Craniata</taxon>
        <taxon>Vertebrata</taxon>
        <taxon>Euteleostomi</taxon>
        <taxon>Actinopterygii</taxon>
        <taxon>Neopterygii</taxon>
        <taxon>Teleostei</taxon>
        <taxon>Neoteleostei</taxon>
        <taxon>Acanthomorphata</taxon>
        <taxon>Ovalentaria</taxon>
        <taxon>Atherinomorphae</taxon>
        <taxon>Cyprinodontiformes</taxon>
        <taxon>Rivulidae</taxon>
        <taxon>Kryptolebias</taxon>
    </lineage>
</organism>
<dbReference type="STRING" id="37003.ENSKMAP00000002295"/>
<evidence type="ECO:0000256" key="1">
    <source>
        <dbReference type="ARBA" id="ARBA00004477"/>
    </source>
</evidence>
<dbReference type="UniPathway" id="UPA00378"/>
<dbReference type="OMA" id="HAYCSSW"/>
<keyword evidence="5 10" id="KW-0808">Transferase</keyword>
<comment type="similarity">
    <text evidence="3 10">Belongs to the ALG6/ALG8 glucosyltransferase family.</text>
</comment>
<evidence type="ECO:0000256" key="5">
    <source>
        <dbReference type="ARBA" id="ARBA00022679"/>
    </source>
</evidence>
<proteinExistence type="inferred from homology"/>
<evidence type="ECO:0000256" key="6">
    <source>
        <dbReference type="ARBA" id="ARBA00022692"/>
    </source>
</evidence>
<evidence type="ECO:0000256" key="2">
    <source>
        <dbReference type="ARBA" id="ARBA00004922"/>
    </source>
</evidence>
<dbReference type="GeneTree" id="ENSGT00940000153733"/>
<evidence type="ECO:0000313" key="12">
    <source>
        <dbReference type="Proteomes" id="UP000264800"/>
    </source>
</evidence>
<accession>A0A3Q2ZHS7</accession>
<evidence type="ECO:0000256" key="9">
    <source>
        <dbReference type="ARBA" id="ARBA00023136"/>
    </source>
</evidence>
<dbReference type="Ensembl" id="ENSKMAT00000002346.1">
    <property type="protein sequence ID" value="ENSKMAP00000002295.1"/>
    <property type="gene ID" value="ENSKMAG00000001779.1"/>
</dbReference>
<dbReference type="Pfam" id="PF03155">
    <property type="entry name" value="Alg6_Alg8"/>
    <property type="match status" value="1"/>
</dbReference>
<evidence type="ECO:0000256" key="10">
    <source>
        <dbReference type="RuleBase" id="RU363110"/>
    </source>
</evidence>
<keyword evidence="8" id="KW-1133">Transmembrane helix</keyword>
<comment type="pathway">
    <text evidence="2 10">Protein modification; protein glycosylation.</text>
</comment>
<name>A0A3Q2ZHS7_KRYMA</name>
<dbReference type="InterPro" id="IPR004856">
    <property type="entry name" value="Glyco_trans_ALG6/ALG8"/>
</dbReference>
<evidence type="ECO:0000256" key="4">
    <source>
        <dbReference type="ARBA" id="ARBA00022676"/>
    </source>
</evidence>
<evidence type="ECO:0000256" key="3">
    <source>
        <dbReference type="ARBA" id="ARBA00008715"/>
    </source>
</evidence>
<keyword evidence="9" id="KW-0472">Membrane</keyword>
<evidence type="ECO:0000313" key="11">
    <source>
        <dbReference type="Ensembl" id="ENSKMAP00000002295.1"/>
    </source>
</evidence>
<dbReference type="PANTHER" id="PTHR12413">
    <property type="entry name" value="DOLICHYL GLYCOSYLTRANSFERASE"/>
    <property type="match status" value="1"/>
</dbReference>
<reference evidence="11" key="2">
    <citation type="submission" date="2025-09" db="UniProtKB">
        <authorList>
            <consortium name="Ensembl"/>
        </authorList>
    </citation>
    <scope>IDENTIFICATION</scope>
</reference>
<dbReference type="EC" id="2.4.1.-" evidence="10"/>
<protein>
    <recommendedName>
        <fullName evidence="10">Alpha-1,3-glucosyltransferase</fullName>
        <ecNumber evidence="10">2.4.1.-</ecNumber>
    </recommendedName>
</protein>
<keyword evidence="6" id="KW-0812">Transmembrane</keyword>
<dbReference type="GO" id="GO:0005789">
    <property type="term" value="C:endoplasmic reticulum membrane"/>
    <property type="evidence" value="ECO:0007669"/>
    <property type="project" value="UniProtKB-SubCell"/>
</dbReference>
<keyword evidence="4 10" id="KW-0328">Glycosyltransferase</keyword>
<evidence type="ECO:0000256" key="8">
    <source>
        <dbReference type="ARBA" id="ARBA00022989"/>
    </source>
</evidence>
<keyword evidence="7 10" id="KW-0256">Endoplasmic reticulum</keyword>
<dbReference type="AlphaFoldDB" id="A0A3Q2ZHS7"/>
<comment type="subcellular location">
    <subcellularLocation>
        <location evidence="1 10">Endoplasmic reticulum membrane</location>
        <topology evidence="1 10">Multi-pass membrane protein</topology>
    </subcellularLocation>
</comment>
<dbReference type="Proteomes" id="UP000264800">
    <property type="component" value="Unplaced"/>
</dbReference>